<accession>A0A7T6APL4</accession>
<dbReference type="EMBL" id="CP054140">
    <property type="protein sequence ID" value="QQG64821.1"/>
    <property type="molecule type" value="Genomic_DNA"/>
</dbReference>
<dbReference type="AlphaFoldDB" id="A0A7T6APL4"/>
<evidence type="ECO:0000256" key="1">
    <source>
        <dbReference type="SAM" id="SignalP"/>
    </source>
</evidence>
<evidence type="ECO:0008006" key="4">
    <source>
        <dbReference type="Google" id="ProtNLM"/>
    </source>
</evidence>
<dbReference type="Gene3D" id="3.30.450.20">
    <property type="entry name" value="PAS domain"/>
    <property type="match status" value="1"/>
</dbReference>
<gene>
    <name evidence="2" type="ORF">HP555_02555</name>
</gene>
<dbReference type="Proteomes" id="UP000596092">
    <property type="component" value="Chromosome"/>
</dbReference>
<sequence>MSTMIRMLLVPAMCFLAVTANADDKAAIEKHVNEMVRAINQGKEAANYPADAYTPYVFIMEPSGKLIVHPFLVGEYLQEKAAPVHSALQRATTKGVWVEYFWKGTQKQTYVRKTNNNLIVGSGQ</sequence>
<name>A0A7T6APL4_9BACT</name>
<reference evidence="2 3" key="1">
    <citation type="submission" date="2020-05" db="EMBL/GenBank/DDBJ databases">
        <title>Complete genome of Desulfobulbus oligotrophicus.</title>
        <authorList>
            <person name="Podar M."/>
        </authorList>
    </citation>
    <scope>NUCLEOTIDE SEQUENCE [LARGE SCALE GENOMIC DNA]</scope>
    <source>
        <strain evidence="2 3">Prop6</strain>
    </source>
</reference>
<evidence type="ECO:0000313" key="2">
    <source>
        <dbReference type="EMBL" id="QQG64821.1"/>
    </source>
</evidence>
<proteinExistence type="predicted"/>
<feature type="signal peptide" evidence="1">
    <location>
        <begin position="1"/>
        <end position="22"/>
    </location>
</feature>
<protein>
    <recommendedName>
        <fullName evidence="4">Double Cache domain-containing protein</fullName>
    </recommendedName>
</protein>
<keyword evidence="3" id="KW-1185">Reference proteome</keyword>
<keyword evidence="1" id="KW-0732">Signal</keyword>
<dbReference type="KEGG" id="dog:HP555_02555"/>
<organism evidence="2 3">
    <name type="scientific">Desulfobulbus oligotrophicus</name>
    <dbReference type="NCBI Taxonomy" id="1909699"/>
    <lineage>
        <taxon>Bacteria</taxon>
        <taxon>Pseudomonadati</taxon>
        <taxon>Thermodesulfobacteriota</taxon>
        <taxon>Desulfobulbia</taxon>
        <taxon>Desulfobulbales</taxon>
        <taxon>Desulfobulbaceae</taxon>
        <taxon>Desulfobulbus</taxon>
    </lineage>
</organism>
<evidence type="ECO:0000313" key="3">
    <source>
        <dbReference type="Proteomes" id="UP000596092"/>
    </source>
</evidence>
<feature type="chain" id="PRO_5032739149" description="Double Cache domain-containing protein" evidence="1">
    <location>
        <begin position="23"/>
        <end position="124"/>
    </location>
</feature>